<dbReference type="EMBL" id="LUTY01002329">
    <property type="protein sequence ID" value="OAD20495.1"/>
    <property type="molecule type" value="Genomic_DNA"/>
</dbReference>
<proteinExistence type="predicted"/>
<evidence type="ECO:0000259" key="1">
    <source>
        <dbReference type="Pfam" id="PF22515"/>
    </source>
</evidence>
<dbReference type="Pfam" id="PF22515">
    <property type="entry name" value="DUF6996"/>
    <property type="match status" value="1"/>
</dbReference>
<reference evidence="2 3" key="1">
    <citation type="submission" date="2016-05" db="EMBL/GenBank/DDBJ databases">
        <title>Single-cell genome of chain-forming Candidatus Thiomargarita nelsonii and comparison to other large sulfur-oxidizing bacteria.</title>
        <authorList>
            <person name="Winkel M."/>
            <person name="Salman V."/>
            <person name="Woyke T."/>
            <person name="Schulz-Vogt H."/>
            <person name="Richter M."/>
            <person name="Flood B."/>
            <person name="Bailey J."/>
            <person name="Amann R."/>
            <person name="Mussmann M."/>
        </authorList>
    </citation>
    <scope>NUCLEOTIDE SEQUENCE [LARGE SCALE GENOMIC DNA]</scope>
    <source>
        <strain evidence="2 3">THI036</strain>
    </source>
</reference>
<feature type="non-terminal residue" evidence="2">
    <location>
        <position position="69"/>
    </location>
</feature>
<dbReference type="AlphaFoldDB" id="A0A176RXK5"/>
<name>A0A176RXK5_9GAMM</name>
<feature type="domain" description="DUF6996" evidence="1">
    <location>
        <begin position="5"/>
        <end position="69"/>
    </location>
</feature>
<gene>
    <name evidence="2" type="ORF">THIOM_003800</name>
</gene>
<protein>
    <recommendedName>
        <fullName evidence="1">DUF6996 domain-containing protein</fullName>
    </recommendedName>
</protein>
<accession>A0A176RXK5</accession>
<evidence type="ECO:0000313" key="3">
    <source>
        <dbReference type="Proteomes" id="UP000076962"/>
    </source>
</evidence>
<organism evidence="2 3">
    <name type="scientific">Candidatus Thiomargarita nelsonii</name>
    <dbReference type="NCBI Taxonomy" id="1003181"/>
    <lineage>
        <taxon>Bacteria</taxon>
        <taxon>Pseudomonadati</taxon>
        <taxon>Pseudomonadota</taxon>
        <taxon>Gammaproteobacteria</taxon>
        <taxon>Thiotrichales</taxon>
        <taxon>Thiotrichaceae</taxon>
        <taxon>Thiomargarita</taxon>
    </lineage>
</organism>
<sequence>MNNNNKYWKAIFDEYDIHSHDFEESPFIITAKEIKEATTREPRILCKQDTREKRPEIFIKNDLFILPIK</sequence>
<dbReference type="InterPro" id="IPR054265">
    <property type="entry name" value="DUF6996"/>
</dbReference>
<evidence type="ECO:0000313" key="2">
    <source>
        <dbReference type="EMBL" id="OAD20495.1"/>
    </source>
</evidence>
<keyword evidence="3" id="KW-1185">Reference proteome</keyword>
<comment type="caution">
    <text evidence="2">The sequence shown here is derived from an EMBL/GenBank/DDBJ whole genome shotgun (WGS) entry which is preliminary data.</text>
</comment>
<dbReference type="Proteomes" id="UP000076962">
    <property type="component" value="Unassembled WGS sequence"/>
</dbReference>